<protein>
    <submittedName>
        <fullName evidence="1 3">Uncharacterized protein</fullName>
    </submittedName>
</protein>
<evidence type="ECO:0000313" key="3">
    <source>
        <dbReference type="WBParaSite" id="TTAC_0000659801-mRNA-1"/>
    </source>
</evidence>
<gene>
    <name evidence="1" type="ORF">TTAC_LOCUS6583</name>
</gene>
<keyword evidence="2" id="KW-1185">Reference proteome</keyword>
<accession>A0A158RE45</accession>
<dbReference type="OrthoDB" id="6268674at2759"/>
<name>A0A158RE45_HYDTA</name>
<dbReference type="WBParaSite" id="TTAC_0000659801-mRNA-1">
    <property type="protein sequence ID" value="TTAC_0000659801-mRNA-1"/>
    <property type="gene ID" value="TTAC_0000659801"/>
</dbReference>
<reference evidence="3" key="1">
    <citation type="submission" date="2016-04" db="UniProtKB">
        <authorList>
            <consortium name="WormBaseParasite"/>
        </authorList>
    </citation>
    <scope>IDENTIFICATION</scope>
</reference>
<proteinExistence type="predicted"/>
<dbReference type="EMBL" id="UYWX01020309">
    <property type="protein sequence ID" value="VDM30813.1"/>
    <property type="molecule type" value="Genomic_DNA"/>
</dbReference>
<evidence type="ECO:0000313" key="1">
    <source>
        <dbReference type="EMBL" id="VDM30813.1"/>
    </source>
</evidence>
<organism evidence="3">
    <name type="scientific">Hydatigena taeniaeformis</name>
    <name type="common">Feline tapeworm</name>
    <name type="synonym">Taenia taeniaeformis</name>
    <dbReference type="NCBI Taxonomy" id="6205"/>
    <lineage>
        <taxon>Eukaryota</taxon>
        <taxon>Metazoa</taxon>
        <taxon>Spiralia</taxon>
        <taxon>Lophotrochozoa</taxon>
        <taxon>Platyhelminthes</taxon>
        <taxon>Cestoda</taxon>
        <taxon>Eucestoda</taxon>
        <taxon>Cyclophyllidea</taxon>
        <taxon>Taeniidae</taxon>
        <taxon>Hydatigera</taxon>
    </lineage>
</organism>
<reference evidence="1 2" key="2">
    <citation type="submission" date="2018-11" db="EMBL/GenBank/DDBJ databases">
        <authorList>
            <consortium name="Pathogen Informatics"/>
        </authorList>
    </citation>
    <scope>NUCLEOTIDE SEQUENCE [LARGE SCALE GENOMIC DNA]</scope>
</reference>
<sequence length="395" mass="45628">MGSLDLLADVFRGSPTLEKSIAKAIGDKDSRRIFHFNEIRQHFLSPEISPQRQAEMMRKELSIALKTPKTTLHLVNLILMLFTHCQPGFSDALLEKKSMEELIAYFVLLKPRFNTVKKLAWFIKLLISSSEDLREAPVYNEDLNKIGVDAFSRDSWVPEMTIEDYYELEDLIVRKHGDLNRVASAINSINKSDDVKAIQEQRGIVKEMQARLMRDELFLQEVRNSFCVSEWPQTQLSRRLSDIGNALVTIDSLLGPELYEQKKRRIFEEYKRDIEEIISVIDSTDDVEVLKQQQVLMKDLRQRLTKDAEALERIRKQYYPNSAIEEPLALFLTRTDSTLNTIENLLKTFEESNQQRKPLLLSNPSTTQQQQVSISGLEISLFALIINSWAPPNLI</sequence>
<dbReference type="Proteomes" id="UP000274429">
    <property type="component" value="Unassembled WGS sequence"/>
</dbReference>
<evidence type="ECO:0000313" key="2">
    <source>
        <dbReference type="Proteomes" id="UP000274429"/>
    </source>
</evidence>
<dbReference type="AlphaFoldDB" id="A0A158RE45"/>